<proteinExistence type="predicted"/>
<evidence type="ECO:0000313" key="2">
    <source>
        <dbReference type="WBParaSite" id="RSKR_0001121500.1"/>
    </source>
</evidence>
<protein>
    <submittedName>
        <fullName evidence="2">ZT_dimer domain-containing protein</fullName>
    </submittedName>
</protein>
<sequence length="418" mass="46140">MVTNDNISINTISSAISEDEIRPRRKETKIVLCCDPDTLIETKPTATSIKAEKVLILVSCLTLVFIGIEVTGGILSGSLAILTDAFHMISDLAGFLISIIAIRMARRKPTSKYSFGFYRAEIIGAMASIVLIYILTTALIIMAAERIYNNDFEVDANTMLITASAGVVFNLIMAAVLHFGNQSHSHFGMSHSHKAEDHGHSHGGSEKKIEKVKMEKKGKKDIDPEHLHEHRNSKSHLTSESDEDDHGHSHGKNLNIQAAFVHVFGDLLQSFGVLIAGLIIKFTGYGIADPICTFFFSILVLFTTAHVIRDIVLILMEATPAHINHEEVKQQILRCNDVTGLHSLRLWSLSMEKIAVSVHVETTDDAAFELVISDVTKSLKRNNGFWFITVQVSRTSTPSDTMSFEMSEISVIDPVKSV</sequence>
<evidence type="ECO:0000313" key="1">
    <source>
        <dbReference type="Proteomes" id="UP000095286"/>
    </source>
</evidence>
<reference evidence="2" key="1">
    <citation type="submission" date="2016-11" db="UniProtKB">
        <authorList>
            <consortium name="WormBaseParasite"/>
        </authorList>
    </citation>
    <scope>IDENTIFICATION</scope>
    <source>
        <strain evidence="2">KR3021</strain>
    </source>
</reference>
<organism evidence="1 2">
    <name type="scientific">Rhabditophanes sp. KR3021</name>
    <dbReference type="NCBI Taxonomy" id="114890"/>
    <lineage>
        <taxon>Eukaryota</taxon>
        <taxon>Metazoa</taxon>
        <taxon>Ecdysozoa</taxon>
        <taxon>Nematoda</taxon>
        <taxon>Chromadorea</taxon>
        <taxon>Rhabditida</taxon>
        <taxon>Tylenchina</taxon>
        <taxon>Panagrolaimomorpha</taxon>
        <taxon>Strongyloidoidea</taxon>
        <taxon>Alloionematidae</taxon>
        <taxon>Rhabditophanes</taxon>
    </lineage>
</organism>
<dbReference type="WBParaSite" id="RSKR_0001121500.1">
    <property type="protein sequence ID" value="RSKR_0001121500.1"/>
    <property type="gene ID" value="RSKR_0001121500"/>
</dbReference>
<accession>A0AC35UGA5</accession>
<name>A0AC35UGA5_9BILA</name>
<dbReference type="Proteomes" id="UP000095286">
    <property type="component" value="Unplaced"/>
</dbReference>